<sequence>MKITKVEGSKKPLTVESVEIRESLVEDLIHAERISGKTQGFEFLAAVLSQIGTFDGQLLAPEELRRLPTKDFLELAGESGLTDATTSPGTSSTSSEKESGEKSE</sequence>
<evidence type="ECO:0000313" key="2">
    <source>
        <dbReference type="EMBL" id="BDV42441.1"/>
    </source>
</evidence>
<name>A0ABN6VTB8_9BACT</name>
<dbReference type="RefSeq" id="WP_282002893.1">
    <property type="nucleotide sequence ID" value="NZ_AP027151.1"/>
</dbReference>
<dbReference type="Proteomes" id="UP001317705">
    <property type="component" value="Chromosome"/>
</dbReference>
<feature type="compositionally biased region" description="Low complexity" evidence="1">
    <location>
        <begin position="85"/>
        <end position="94"/>
    </location>
</feature>
<evidence type="ECO:0008006" key="4">
    <source>
        <dbReference type="Google" id="ProtNLM"/>
    </source>
</evidence>
<accession>A0ABN6VTB8</accession>
<feature type="compositionally biased region" description="Basic and acidic residues" evidence="1">
    <location>
        <begin position="95"/>
        <end position="104"/>
    </location>
</feature>
<gene>
    <name evidence="2" type="ORF">GURASL_13640</name>
</gene>
<keyword evidence="3" id="KW-1185">Reference proteome</keyword>
<feature type="region of interest" description="Disordered" evidence="1">
    <location>
        <begin position="75"/>
        <end position="104"/>
    </location>
</feature>
<proteinExistence type="predicted"/>
<dbReference type="EMBL" id="AP027151">
    <property type="protein sequence ID" value="BDV42441.1"/>
    <property type="molecule type" value="Genomic_DNA"/>
</dbReference>
<organism evidence="2 3">
    <name type="scientific">Geotalea uraniireducens</name>
    <dbReference type="NCBI Taxonomy" id="351604"/>
    <lineage>
        <taxon>Bacteria</taxon>
        <taxon>Pseudomonadati</taxon>
        <taxon>Thermodesulfobacteriota</taxon>
        <taxon>Desulfuromonadia</taxon>
        <taxon>Geobacterales</taxon>
        <taxon>Geobacteraceae</taxon>
        <taxon>Geotalea</taxon>
    </lineage>
</organism>
<evidence type="ECO:0000256" key="1">
    <source>
        <dbReference type="SAM" id="MobiDB-lite"/>
    </source>
</evidence>
<evidence type="ECO:0000313" key="3">
    <source>
        <dbReference type="Proteomes" id="UP001317705"/>
    </source>
</evidence>
<protein>
    <recommendedName>
        <fullName evidence="4">Phage tail assembly protein</fullName>
    </recommendedName>
</protein>
<reference evidence="2 3" key="1">
    <citation type="submission" date="2022-12" db="EMBL/GenBank/DDBJ databases">
        <title>Polyphasic characterization of Geotalea uranireducens NIT-SL11 newly isolated from a complex of sewage sludge and microbially reduced graphene oxide.</title>
        <authorList>
            <person name="Xie L."/>
            <person name="Yoshida N."/>
            <person name="Meng L."/>
        </authorList>
    </citation>
    <scope>NUCLEOTIDE SEQUENCE [LARGE SCALE GENOMIC DNA]</scope>
    <source>
        <strain evidence="2 3">NIT-SL11</strain>
    </source>
</reference>